<organism evidence="1 2">
    <name type="scientific">Tritrichomonas musculus</name>
    <dbReference type="NCBI Taxonomy" id="1915356"/>
    <lineage>
        <taxon>Eukaryota</taxon>
        <taxon>Metamonada</taxon>
        <taxon>Parabasalia</taxon>
        <taxon>Tritrichomonadida</taxon>
        <taxon>Tritrichomonadidae</taxon>
        <taxon>Tritrichomonas</taxon>
    </lineage>
</organism>
<dbReference type="InterPro" id="IPR011011">
    <property type="entry name" value="Znf_FYVE_PHD"/>
</dbReference>
<gene>
    <name evidence="1" type="ORF">M9Y10_012910</name>
</gene>
<evidence type="ECO:0000313" key="1">
    <source>
        <dbReference type="EMBL" id="KAK8857816.1"/>
    </source>
</evidence>
<dbReference type="EMBL" id="JAPFFF010000019">
    <property type="protein sequence ID" value="KAK8857816.1"/>
    <property type="molecule type" value="Genomic_DNA"/>
</dbReference>
<proteinExistence type="predicted"/>
<dbReference type="SUPFAM" id="SSF57903">
    <property type="entry name" value="FYVE/PHD zinc finger"/>
    <property type="match status" value="1"/>
</dbReference>
<protein>
    <submittedName>
        <fullName evidence="1">Uncharacterized protein</fullName>
    </submittedName>
</protein>
<reference evidence="1 2" key="1">
    <citation type="submission" date="2024-04" db="EMBL/GenBank/DDBJ databases">
        <title>Tritrichomonas musculus Genome.</title>
        <authorList>
            <person name="Alves-Ferreira E."/>
            <person name="Grigg M."/>
            <person name="Lorenzi H."/>
            <person name="Galac M."/>
        </authorList>
    </citation>
    <scope>NUCLEOTIDE SEQUENCE [LARGE SCALE GENOMIC DNA]</scope>
    <source>
        <strain evidence="1 2">EAF2021</strain>
    </source>
</reference>
<name>A0ABR2I5S9_9EUKA</name>
<dbReference type="CDD" id="cd19757">
    <property type="entry name" value="Bbox1"/>
    <property type="match status" value="1"/>
</dbReference>
<comment type="caution">
    <text evidence="1">The sequence shown here is derived from an EMBL/GenBank/DDBJ whole genome shotgun (WGS) entry which is preliminary data.</text>
</comment>
<keyword evidence="2" id="KW-1185">Reference proteome</keyword>
<sequence length="215" mass="23270">MKAVINKLIEGRDNEIDTLQRLHACLDEHNAAISTIQSNIKGTMNQLKEIEYTLRGIIFNINTINGSNDVSIPTNSTSSFVITKQNMPQMPASTNGTAYPSGYSPYFAFASLNNTSGSSIGSNNTNVGTSPLLVNHAERKTNNTDQTKSYYANPNNAGHDSSLKLCRLCGINPATVRCKNCRSPFCNNCIPKVRANGCKFCKEIAAAKAAKAEKS</sequence>
<dbReference type="Proteomes" id="UP001470230">
    <property type="component" value="Unassembled WGS sequence"/>
</dbReference>
<accession>A0ABR2I5S9</accession>
<evidence type="ECO:0000313" key="2">
    <source>
        <dbReference type="Proteomes" id="UP001470230"/>
    </source>
</evidence>